<accession>A0A8G2CIE0</accession>
<evidence type="ECO:0000313" key="7">
    <source>
        <dbReference type="EMBL" id="SIQ26834.1"/>
    </source>
</evidence>
<keyword evidence="3" id="KW-1133">Transmembrane helix</keyword>
<keyword evidence="8" id="KW-1185">Reference proteome</keyword>
<evidence type="ECO:0000256" key="5">
    <source>
        <dbReference type="SAM" id="SignalP"/>
    </source>
</evidence>
<dbReference type="Proteomes" id="UP000186308">
    <property type="component" value="Unassembled WGS sequence"/>
</dbReference>
<dbReference type="Gene3D" id="3.30.1150.10">
    <property type="match status" value="1"/>
</dbReference>
<dbReference type="PROSITE" id="PS52015">
    <property type="entry name" value="TONB_CTD"/>
    <property type="match status" value="1"/>
</dbReference>
<evidence type="ECO:0000313" key="8">
    <source>
        <dbReference type="Proteomes" id="UP000186308"/>
    </source>
</evidence>
<evidence type="ECO:0000256" key="4">
    <source>
        <dbReference type="ARBA" id="ARBA00023136"/>
    </source>
</evidence>
<protein>
    <submittedName>
        <fullName evidence="7">TonB family C-terminal domain-containing protein</fullName>
    </submittedName>
</protein>
<dbReference type="RefSeq" id="WP_051657291.1">
    <property type="nucleotide sequence ID" value="NZ_FTNE01000003.1"/>
</dbReference>
<keyword evidence="4" id="KW-0472">Membrane</keyword>
<dbReference type="GO" id="GO:0016020">
    <property type="term" value="C:membrane"/>
    <property type="evidence" value="ECO:0007669"/>
    <property type="project" value="UniProtKB-SubCell"/>
</dbReference>
<dbReference type="AlphaFoldDB" id="A0A8G2CIE0"/>
<dbReference type="SUPFAM" id="SSF74653">
    <property type="entry name" value="TolA/TonB C-terminal domain"/>
    <property type="match status" value="1"/>
</dbReference>
<evidence type="ECO:0000259" key="6">
    <source>
        <dbReference type="PROSITE" id="PS52015"/>
    </source>
</evidence>
<dbReference type="GO" id="GO:0055085">
    <property type="term" value="P:transmembrane transport"/>
    <property type="evidence" value="ECO:0007669"/>
    <property type="project" value="InterPro"/>
</dbReference>
<organism evidence="7 8">
    <name type="scientific">Acidiphilium rubrum</name>
    <dbReference type="NCBI Taxonomy" id="526"/>
    <lineage>
        <taxon>Bacteria</taxon>
        <taxon>Pseudomonadati</taxon>
        <taxon>Pseudomonadota</taxon>
        <taxon>Alphaproteobacteria</taxon>
        <taxon>Acetobacterales</taxon>
        <taxon>Acidocellaceae</taxon>
        <taxon>Acidiphilium</taxon>
    </lineage>
</organism>
<evidence type="ECO:0000256" key="2">
    <source>
        <dbReference type="ARBA" id="ARBA00022692"/>
    </source>
</evidence>
<keyword evidence="2" id="KW-0812">Transmembrane</keyword>
<dbReference type="OrthoDB" id="8215632at2"/>
<feature type="domain" description="TonB C-terminal" evidence="6">
    <location>
        <begin position="25"/>
        <end position="120"/>
    </location>
</feature>
<dbReference type="InterPro" id="IPR006260">
    <property type="entry name" value="TonB/TolA_C"/>
</dbReference>
<feature type="signal peptide" evidence="5">
    <location>
        <begin position="1"/>
        <end position="20"/>
    </location>
</feature>
<feature type="chain" id="PRO_5034077562" evidence="5">
    <location>
        <begin position="21"/>
        <end position="127"/>
    </location>
</feature>
<dbReference type="NCBIfam" id="TIGR01352">
    <property type="entry name" value="tonB_Cterm"/>
    <property type="match status" value="1"/>
</dbReference>
<comment type="caution">
    <text evidence="7">The sequence shown here is derived from an EMBL/GenBank/DDBJ whole genome shotgun (WGS) entry which is preliminary data.</text>
</comment>
<dbReference type="EMBL" id="FTNE01000003">
    <property type="protein sequence ID" value="SIQ26834.1"/>
    <property type="molecule type" value="Genomic_DNA"/>
</dbReference>
<reference evidence="7 8" key="1">
    <citation type="submission" date="2017-01" db="EMBL/GenBank/DDBJ databases">
        <authorList>
            <person name="Varghese N."/>
            <person name="Submissions S."/>
        </authorList>
    </citation>
    <scope>NUCLEOTIDE SEQUENCE [LARGE SCALE GENOMIC DNA]</scope>
    <source>
        <strain evidence="7 8">ATCC 35905</strain>
    </source>
</reference>
<evidence type="ECO:0000256" key="3">
    <source>
        <dbReference type="ARBA" id="ARBA00022989"/>
    </source>
</evidence>
<evidence type="ECO:0000256" key="1">
    <source>
        <dbReference type="ARBA" id="ARBA00004167"/>
    </source>
</evidence>
<comment type="subcellular location">
    <subcellularLocation>
        <location evidence="1">Membrane</location>
        <topology evidence="1">Single-pass membrane protein</topology>
    </subcellularLocation>
</comment>
<name>A0A8G2CIE0_ACIRU</name>
<gene>
    <name evidence="7" type="ORF">SAMN05421828_10322</name>
</gene>
<dbReference type="InterPro" id="IPR037682">
    <property type="entry name" value="TonB_C"/>
</dbReference>
<proteinExistence type="predicted"/>
<sequence length="127" mass="13565">MRGSRWVGLLMMALPVAARAQAPVQHPISAATQAAIARQVPQLLAQKGVRHVGFYGFTVDRAGHVLSEWVVRPSGRASLDRLALAAIGKAILKQLPANAPPRMQFVVPIEFHKNGAMAQPGGPPPPR</sequence>
<keyword evidence="5" id="KW-0732">Signal</keyword>